<dbReference type="Gene3D" id="2.70.98.10">
    <property type="match status" value="1"/>
</dbReference>
<evidence type="ECO:0000313" key="2">
    <source>
        <dbReference type="Proteomes" id="UP001595713"/>
    </source>
</evidence>
<accession>A0ABV7SSL2</accession>
<dbReference type="CDD" id="cd09021">
    <property type="entry name" value="Aldose_epim_Ec_YphB"/>
    <property type="match status" value="1"/>
</dbReference>
<sequence>MRIAAGDWVAMLDPVMGGAIASLTRRGAHVLRPAPVAPRDPLSLASFPLVPYANRIADGRFAFAGTRHVLPPNHPGQAHPLHGLGWLSAWSVATSDATSATLVHEHAADGAWPWPYRATQRIALDAQGLTVALTLDNIGSAAMPYSLGFHPYFTRARVATLAFAAAGLWQADAAMLPTVPAAPDALGDWSVGRGLERPDLIDHCYTGWPGTATIARADGAITLSATGATLLHLYLPPGEDFFCIEPVTAMPDAVNRGAAAVLAPGEQGAITMAIRG</sequence>
<protein>
    <submittedName>
        <fullName evidence="1">Aldose 1-epimerase</fullName>
    </submittedName>
</protein>
<reference evidence="2" key="1">
    <citation type="journal article" date="2019" name="Int. J. Syst. Evol. Microbiol.">
        <title>The Global Catalogue of Microorganisms (GCM) 10K type strain sequencing project: providing services to taxonomists for standard genome sequencing and annotation.</title>
        <authorList>
            <consortium name="The Broad Institute Genomics Platform"/>
            <consortium name="The Broad Institute Genome Sequencing Center for Infectious Disease"/>
            <person name="Wu L."/>
            <person name="Ma J."/>
        </authorList>
    </citation>
    <scope>NUCLEOTIDE SEQUENCE [LARGE SCALE GENOMIC DNA]</scope>
    <source>
        <strain evidence="2">KCTC 42739</strain>
    </source>
</reference>
<organism evidence="1 2">
    <name type="scientific">Sphingomonas hylomeconis</name>
    <dbReference type="NCBI Taxonomy" id="1395958"/>
    <lineage>
        <taxon>Bacteria</taxon>
        <taxon>Pseudomonadati</taxon>
        <taxon>Pseudomonadota</taxon>
        <taxon>Alphaproteobacteria</taxon>
        <taxon>Sphingomonadales</taxon>
        <taxon>Sphingomonadaceae</taxon>
        <taxon>Sphingomonas</taxon>
    </lineage>
</organism>
<dbReference type="Proteomes" id="UP001595713">
    <property type="component" value="Unassembled WGS sequence"/>
</dbReference>
<dbReference type="InterPro" id="IPR008183">
    <property type="entry name" value="Aldose_1/G6P_1-epimerase"/>
</dbReference>
<dbReference type="SUPFAM" id="SSF74650">
    <property type="entry name" value="Galactose mutarotase-like"/>
    <property type="match status" value="1"/>
</dbReference>
<name>A0ABV7SSL2_9SPHN</name>
<dbReference type="Pfam" id="PF01263">
    <property type="entry name" value="Aldose_epim"/>
    <property type="match status" value="1"/>
</dbReference>
<dbReference type="RefSeq" id="WP_261293620.1">
    <property type="nucleotide sequence ID" value="NZ_JANQBK010000004.1"/>
</dbReference>
<dbReference type="InterPro" id="IPR014718">
    <property type="entry name" value="GH-type_carb-bd"/>
</dbReference>
<comment type="caution">
    <text evidence="1">The sequence shown here is derived from an EMBL/GenBank/DDBJ whole genome shotgun (WGS) entry which is preliminary data.</text>
</comment>
<proteinExistence type="predicted"/>
<dbReference type="EMBL" id="JBHRXP010000001">
    <property type="protein sequence ID" value="MFC3578989.1"/>
    <property type="molecule type" value="Genomic_DNA"/>
</dbReference>
<evidence type="ECO:0000313" key="1">
    <source>
        <dbReference type="EMBL" id="MFC3578989.1"/>
    </source>
</evidence>
<dbReference type="InterPro" id="IPR011013">
    <property type="entry name" value="Gal_mutarotase_sf_dom"/>
</dbReference>
<gene>
    <name evidence="1" type="ORF">ACFONA_02325</name>
</gene>
<keyword evidence="2" id="KW-1185">Reference proteome</keyword>